<protein>
    <recommendedName>
        <fullName evidence="5 9">L-2,4-diaminobutyric acid acetyltransferase</fullName>
        <shortName evidence="9">DABA acetyltransferase</shortName>
        <ecNumber evidence="4 9">2.3.1.178</ecNumber>
    </recommendedName>
</protein>
<dbReference type="AlphaFoldDB" id="A0A810LAX1"/>
<dbReference type="KEGG" id="aser:Asera_55240"/>
<dbReference type="InterPro" id="IPR012772">
    <property type="entry name" value="Ectoine_EctA"/>
</dbReference>
<dbReference type="GO" id="GO:0019491">
    <property type="term" value="P:ectoine biosynthetic process"/>
    <property type="evidence" value="ECO:0007669"/>
    <property type="project" value="UniProtKB-UniPathway"/>
</dbReference>
<dbReference type="EMBL" id="AP023354">
    <property type="protein sequence ID" value="BCJ31416.1"/>
    <property type="molecule type" value="Genomic_DNA"/>
</dbReference>
<comment type="function">
    <text evidence="1 9">Catalyzes the acetylation of L-2,4-diaminobutyrate (DABA) to gamma-N-acetyl-alpha,gamma-diaminobutyric acid (ADABA) with acetyl coenzyme A.</text>
</comment>
<evidence type="ECO:0000256" key="4">
    <source>
        <dbReference type="ARBA" id="ARBA00012355"/>
    </source>
</evidence>
<evidence type="ECO:0000313" key="12">
    <source>
        <dbReference type="Proteomes" id="UP000680750"/>
    </source>
</evidence>
<dbReference type="Proteomes" id="UP000680750">
    <property type="component" value="Chromosome"/>
</dbReference>
<organism evidence="11 12">
    <name type="scientific">Actinocatenispora sera</name>
    <dbReference type="NCBI Taxonomy" id="390989"/>
    <lineage>
        <taxon>Bacteria</taxon>
        <taxon>Bacillati</taxon>
        <taxon>Actinomycetota</taxon>
        <taxon>Actinomycetes</taxon>
        <taxon>Micromonosporales</taxon>
        <taxon>Micromonosporaceae</taxon>
        <taxon>Actinocatenispora</taxon>
    </lineage>
</organism>
<dbReference type="PROSITE" id="PS51186">
    <property type="entry name" value="GNAT"/>
    <property type="match status" value="1"/>
</dbReference>
<dbReference type="Pfam" id="PF00583">
    <property type="entry name" value="Acetyltransf_1"/>
    <property type="match status" value="1"/>
</dbReference>
<feature type="domain" description="N-acetyltransferase" evidence="10">
    <location>
        <begin position="24"/>
        <end position="178"/>
    </location>
</feature>
<evidence type="ECO:0000256" key="7">
    <source>
        <dbReference type="ARBA" id="ARBA00023315"/>
    </source>
</evidence>
<name>A0A810LAX1_9ACTN</name>
<gene>
    <name evidence="9 11" type="primary">ectA</name>
    <name evidence="11" type="ORF">Asera_55240</name>
</gene>
<dbReference type="SUPFAM" id="SSF55729">
    <property type="entry name" value="Acyl-CoA N-acyltransferases (Nat)"/>
    <property type="match status" value="1"/>
</dbReference>
<keyword evidence="6 9" id="KW-0808">Transferase</keyword>
<evidence type="ECO:0000256" key="8">
    <source>
        <dbReference type="ARBA" id="ARBA00048924"/>
    </source>
</evidence>
<evidence type="ECO:0000259" key="10">
    <source>
        <dbReference type="PROSITE" id="PS51186"/>
    </source>
</evidence>
<dbReference type="InterPro" id="IPR000182">
    <property type="entry name" value="GNAT_dom"/>
</dbReference>
<dbReference type="GO" id="GO:0033816">
    <property type="term" value="F:diaminobutyrate acetyltransferase activity"/>
    <property type="evidence" value="ECO:0007669"/>
    <property type="project" value="UniProtKB-EC"/>
</dbReference>
<reference evidence="11" key="1">
    <citation type="submission" date="2020-08" db="EMBL/GenBank/DDBJ databases">
        <title>Whole genome shotgun sequence of Actinocatenispora sera NBRC 101916.</title>
        <authorList>
            <person name="Komaki H."/>
            <person name="Tamura T."/>
        </authorList>
    </citation>
    <scope>NUCLEOTIDE SEQUENCE</scope>
    <source>
        <strain evidence="11">NBRC 101916</strain>
    </source>
</reference>
<evidence type="ECO:0000256" key="1">
    <source>
        <dbReference type="ARBA" id="ARBA00003741"/>
    </source>
</evidence>
<keyword evidence="12" id="KW-1185">Reference proteome</keyword>
<dbReference type="Gene3D" id="3.40.630.30">
    <property type="match status" value="1"/>
</dbReference>
<dbReference type="CDD" id="cd04301">
    <property type="entry name" value="NAT_SF"/>
    <property type="match status" value="1"/>
</dbReference>
<dbReference type="UniPathway" id="UPA00067">
    <property type="reaction ID" value="UER00122"/>
</dbReference>
<accession>A0A810LAX1</accession>
<evidence type="ECO:0000256" key="3">
    <source>
        <dbReference type="ARBA" id="ARBA00010712"/>
    </source>
</evidence>
<evidence type="ECO:0000313" key="11">
    <source>
        <dbReference type="EMBL" id="BCJ31416.1"/>
    </source>
</evidence>
<dbReference type="EC" id="2.3.1.178" evidence="4 9"/>
<proteinExistence type="inferred from homology"/>
<keyword evidence="7 9" id="KW-0012">Acyltransferase</keyword>
<evidence type="ECO:0000256" key="5">
    <source>
        <dbReference type="ARBA" id="ARBA00017935"/>
    </source>
</evidence>
<dbReference type="InterPro" id="IPR016181">
    <property type="entry name" value="Acyl_CoA_acyltransferase"/>
</dbReference>
<evidence type="ECO:0000256" key="6">
    <source>
        <dbReference type="ARBA" id="ARBA00022679"/>
    </source>
</evidence>
<evidence type="ECO:0000256" key="2">
    <source>
        <dbReference type="ARBA" id="ARBA00004978"/>
    </source>
</evidence>
<dbReference type="NCBIfam" id="TIGR02406">
    <property type="entry name" value="ectoine_EctA"/>
    <property type="match status" value="1"/>
</dbReference>
<evidence type="ECO:0000256" key="9">
    <source>
        <dbReference type="RuleBase" id="RU365045"/>
    </source>
</evidence>
<dbReference type="RefSeq" id="WP_211255447.1">
    <property type="nucleotide sequence ID" value="NZ_AP023354.1"/>
</dbReference>
<comment type="pathway">
    <text evidence="2 9">Amine and polyamine biosynthesis; ectoine biosynthesis; L-ectoine from L-aspartate 4-semialdehyde: step 2/3.</text>
</comment>
<comment type="catalytic activity">
    <reaction evidence="8 9">
        <text>L-2,4-diaminobutanoate + acetyl-CoA = (2S)-4-acetamido-2-aminobutanoate + CoA + H(+)</text>
        <dbReference type="Rhea" id="RHEA:16901"/>
        <dbReference type="ChEBI" id="CHEBI:15378"/>
        <dbReference type="ChEBI" id="CHEBI:57287"/>
        <dbReference type="ChEBI" id="CHEBI:57288"/>
        <dbReference type="ChEBI" id="CHEBI:58761"/>
        <dbReference type="ChEBI" id="CHEBI:58929"/>
        <dbReference type="EC" id="2.3.1.178"/>
    </reaction>
</comment>
<comment type="similarity">
    <text evidence="3 9">Belongs to the acetyltransferase family. EctA subfamily.</text>
</comment>
<sequence>MTGQPQDSPSATVESMTDDRGGSVVFRAPTVADGTRLWRLAADSGTLDVNSEYSYLLWCRDFAATSVVGCVGDSVASFVTGYLRPDAPDTLFVWQVAVDAAYRRRGLAVRALDALVDRVARTQSVVFLEATVTPDNVPSARLFAGFARARGASLTKQSLFTEEHFSGGPHNEEVLFRIGPLPR</sequence>